<reference evidence="10" key="1">
    <citation type="submission" date="2020-10" db="EMBL/GenBank/DDBJ databases">
        <authorList>
            <person name="Gilroy R."/>
        </authorList>
    </citation>
    <scope>NUCLEOTIDE SEQUENCE</scope>
    <source>
        <strain evidence="10">20514</strain>
    </source>
</reference>
<comment type="caution">
    <text evidence="10">The sequence shown here is derived from an EMBL/GenBank/DDBJ whole genome shotgun (WGS) entry which is preliminary data.</text>
</comment>
<proteinExistence type="predicted"/>
<evidence type="ECO:0000256" key="6">
    <source>
        <dbReference type="ARBA" id="ARBA00022989"/>
    </source>
</evidence>
<feature type="transmembrane region" description="Helical" evidence="8">
    <location>
        <begin position="241"/>
        <end position="262"/>
    </location>
</feature>
<dbReference type="InterPro" id="IPR029044">
    <property type="entry name" value="Nucleotide-diphossugar_trans"/>
</dbReference>
<evidence type="ECO:0000256" key="4">
    <source>
        <dbReference type="ARBA" id="ARBA00022692"/>
    </source>
</evidence>
<reference evidence="10" key="2">
    <citation type="journal article" date="2021" name="PeerJ">
        <title>Extensive microbial diversity within the chicken gut microbiome revealed by metagenomics and culture.</title>
        <authorList>
            <person name="Gilroy R."/>
            <person name="Ravi A."/>
            <person name="Getino M."/>
            <person name="Pursley I."/>
            <person name="Horton D.L."/>
            <person name="Alikhan N.F."/>
            <person name="Baker D."/>
            <person name="Gharbi K."/>
            <person name="Hall N."/>
            <person name="Watson M."/>
            <person name="Adriaenssens E.M."/>
            <person name="Foster-Nyarko E."/>
            <person name="Jarju S."/>
            <person name="Secka A."/>
            <person name="Antonio M."/>
            <person name="Oren A."/>
            <person name="Chaudhuri R.R."/>
            <person name="La Ragione R."/>
            <person name="Hildebrand F."/>
            <person name="Pallen M.J."/>
        </authorList>
    </citation>
    <scope>NUCLEOTIDE SEQUENCE</scope>
    <source>
        <strain evidence="10">20514</strain>
    </source>
</reference>
<feature type="transmembrane region" description="Helical" evidence="8">
    <location>
        <begin position="282"/>
        <end position="303"/>
    </location>
</feature>
<feature type="transmembrane region" description="Helical" evidence="8">
    <location>
        <begin position="215"/>
        <end position="235"/>
    </location>
</feature>
<dbReference type="InterPro" id="IPR050256">
    <property type="entry name" value="Glycosyltransferase_2"/>
</dbReference>
<dbReference type="GO" id="GO:0005886">
    <property type="term" value="C:plasma membrane"/>
    <property type="evidence" value="ECO:0007669"/>
    <property type="project" value="TreeGrafter"/>
</dbReference>
<name>A0A9D9EL69_9BACT</name>
<dbReference type="Gene3D" id="3.90.550.10">
    <property type="entry name" value="Spore Coat Polysaccharide Biosynthesis Protein SpsA, Chain A"/>
    <property type="match status" value="1"/>
</dbReference>
<evidence type="ECO:0000256" key="1">
    <source>
        <dbReference type="ARBA" id="ARBA00022475"/>
    </source>
</evidence>
<protein>
    <submittedName>
        <fullName evidence="10">Glycosyltransferase family 2 protein</fullName>
    </submittedName>
</protein>
<dbReference type="EMBL" id="JADIMQ010000112">
    <property type="protein sequence ID" value="MBO8449152.1"/>
    <property type="molecule type" value="Genomic_DNA"/>
</dbReference>
<evidence type="ECO:0000256" key="5">
    <source>
        <dbReference type="ARBA" id="ARBA00022985"/>
    </source>
</evidence>
<dbReference type="GO" id="GO:0009103">
    <property type="term" value="P:lipopolysaccharide biosynthetic process"/>
    <property type="evidence" value="ECO:0007669"/>
    <property type="project" value="UniProtKB-KW"/>
</dbReference>
<dbReference type="PANTHER" id="PTHR48090:SF3">
    <property type="entry name" value="UNDECAPRENYL-PHOSPHATE 4-DEOXY-4-FORMAMIDO-L-ARABINOSE TRANSFERASE"/>
    <property type="match status" value="1"/>
</dbReference>
<keyword evidence="7 8" id="KW-0472">Membrane</keyword>
<keyword evidence="6 8" id="KW-1133">Transmembrane helix</keyword>
<gene>
    <name evidence="10" type="ORF">IAC29_07775</name>
</gene>
<sequence>METQYTKDLSIVISLYNEVESLPELSAWIRKVMEKEGYSYEVIMVDDGSRDGSWEKIQELASEDSHIRGISFRRNYGKSAALFCGFEAAEGRVVVTMDADLQDSPEEIPEMYGMIVRDGYDIVSGWKQHRKDNKLTKNLPSKLYNAVARMITGLKLHDMNCGLKAYRSEVVKSIEVYGEMHRYIPYLAKNAGFDRITEKPVHHQKRKYGKSKFGINRFINGFLDLLSLWFLGTFGKKPMHFFGLTGTLTFLAGGVIAVWLIISKLVAQAHGLKFRQVTDQPLFYLALVALIIGIQLFLSGFIAEMISRSSSERNKYNIKDRF</sequence>
<dbReference type="AlphaFoldDB" id="A0A9D9EL69"/>
<organism evidence="10 11">
    <name type="scientific">Candidatus Cryptobacteroides merdigallinarum</name>
    <dbReference type="NCBI Taxonomy" id="2840770"/>
    <lineage>
        <taxon>Bacteria</taxon>
        <taxon>Pseudomonadati</taxon>
        <taxon>Bacteroidota</taxon>
        <taxon>Bacteroidia</taxon>
        <taxon>Bacteroidales</taxon>
        <taxon>Candidatus Cryptobacteroides</taxon>
    </lineage>
</organism>
<dbReference type="Pfam" id="PF00535">
    <property type="entry name" value="Glycos_transf_2"/>
    <property type="match status" value="1"/>
</dbReference>
<evidence type="ECO:0000256" key="7">
    <source>
        <dbReference type="ARBA" id="ARBA00023136"/>
    </source>
</evidence>
<keyword evidence="4 8" id="KW-0812">Transmembrane</keyword>
<feature type="domain" description="Glycosyltransferase 2-like" evidence="9">
    <location>
        <begin position="10"/>
        <end position="173"/>
    </location>
</feature>
<evidence type="ECO:0000259" key="9">
    <source>
        <dbReference type="Pfam" id="PF00535"/>
    </source>
</evidence>
<dbReference type="Proteomes" id="UP000810252">
    <property type="component" value="Unassembled WGS sequence"/>
</dbReference>
<dbReference type="CDD" id="cd04187">
    <property type="entry name" value="DPM1_like_bac"/>
    <property type="match status" value="1"/>
</dbReference>
<evidence type="ECO:0000313" key="11">
    <source>
        <dbReference type="Proteomes" id="UP000810252"/>
    </source>
</evidence>
<accession>A0A9D9EL69</accession>
<dbReference type="GO" id="GO:0099621">
    <property type="term" value="F:undecaprenyl-phosphate 4-deoxy-4-formamido-L-arabinose transferase activity"/>
    <property type="evidence" value="ECO:0007669"/>
    <property type="project" value="TreeGrafter"/>
</dbReference>
<keyword evidence="1" id="KW-1003">Cell membrane</keyword>
<dbReference type="SUPFAM" id="SSF53448">
    <property type="entry name" value="Nucleotide-diphospho-sugar transferases"/>
    <property type="match status" value="1"/>
</dbReference>
<evidence type="ECO:0000256" key="2">
    <source>
        <dbReference type="ARBA" id="ARBA00022676"/>
    </source>
</evidence>
<keyword evidence="2" id="KW-0328">Glycosyltransferase</keyword>
<evidence type="ECO:0000256" key="8">
    <source>
        <dbReference type="SAM" id="Phobius"/>
    </source>
</evidence>
<dbReference type="InterPro" id="IPR001173">
    <property type="entry name" value="Glyco_trans_2-like"/>
</dbReference>
<keyword evidence="5" id="KW-0448">Lipopolysaccharide biosynthesis</keyword>
<keyword evidence="3" id="KW-0808">Transferase</keyword>
<evidence type="ECO:0000256" key="3">
    <source>
        <dbReference type="ARBA" id="ARBA00022679"/>
    </source>
</evidence>
<dbReference type="PANTHER" id="PTHR48090">
    <property type="entry name" value="UNDECAPRENYL-PHOSPHATE 4-DEOXY-4-FORMAMIDO-L-ARABINOSE TRANSFERASE-RELATED"/>
    <property type="match status" value="1"/>
</dbReference>
<evidence type="ECO:0000313" key="10">
    <source>
        <dbReference type="EMBL" id="MBO8449152.1"/>
    </source>
</evidence>